<evidence type="ECO:0000313" key="2">
    <source>
        <dbReference type="EMBL" id="SMC01796.1"/>
    </source>
</evidence>
<name>A0A1W1W695_SULTA</name>
<accession>A0A1W1W695</accession>
<feature type="transmembrane region" description="Helical" evidence="1">
    <location>
        <begin position="24"/>
        <end position="42"/>
    </location>
</feature>
<dbReference type="EMBL" id="FWWY01000001">
    <property type="protein sequence ID" value="SMC01796.1"/>
    <property type="molecule type" value="Genomic_DNA"/>
</dbReference>
<dbReference type="AlphaFoldDB" id="A0A1W1W695"/>
<proteinExistence type="predicted"/>
<keyword evidence="1" id="KW-1133">Transmembrane helix</keyword>
<protein>
    <submittedName>
        <fullName evidence="2">Uncharacterized protein</fullName>
    </submittedName>
</protein>
<reference evidence="3" key="1">
    <citation type="submission" date="2017-04" db="EMBL/GenBank/DDBJ databases">
        <authorList>
            <person name="Varghese N."/>
            <person name="Submissions S."/>
        </authorList>
    </citation>
    <scope>NUCLEOTIDE SEQUENCE [LARGE SCALE GENOMIC DNA]</scope>
    <source>
        <strain evidence="3">DSM 9293</strain>
    </source>
</reference>
<keyword evidence="3" id="KW-1185">Reference proteome</keyword>
<dbReference type="RefSeq" id="WP_084660658.1">
    <property type="nucleotide sequence ID" value="NZ_FWWY01000001.1"/>
</dbReference>
<dbReference type="OrthoDB" id="2990427at2"/>
<organism evidence="2 3">
    <name type="scientific">Sulfobacillus thermosulfidooxidans (strain DSM 9293 / VKM B-1269 / AT-1)</name>
    <dbReference type="NCBI Taxonomy" id="929705"/>
    <lineage>
        <taxon>Bacteria</taxon>
        <taxon>Bacillati</taxon>
        <taxon>Bacillota</taxon>
        <taxon>Clostridia</taxon>
        <taxon>Eubacteriales</taxon>
        <taxon>Clostridiales Family XVII. Incertae Sedis</taxon>
        <taxon>Sulfobacillus</taxon>
    </lineage>
</organism>
<keyword evidence="1" id="KW-0812">Transmembrane</keyword>
<keyword evidence="1" id="KW-0472">Membrane</keyword>
<evidence type="ECO:0000313" key="3">
    <source>
        <dbReference type="Proteomes" id="UP000192660"/>
    </source>
</evidence>
<evidence type="ECO:0000256" key="1">
    <source>
        <dbReference type="SAM" id="Phobius"/>
    </source>
</evidence>
<gene>
    <name evidence="2" type="ORF">SAMN00768000_0094</name>
</gene>
<dbReference type="Proteomes" id="UP000192660">
    <property type="component" value="Unassembled WGS sequence"/>
</dbReference>
<sequence>MLLVSSCVGLQAEGIPRIFVNTQSMGFIIGVAALLTVGGLFIPQTTSLGQNITEAHVTGWQGEYESDIHAYKLRVEAGTPQTTVVINMKPLPMKDFSIHKGMDWFTPVDAIAPMRAALAVDPHLVDQALGTRNNVFTPLTPFPGNPVSYSAGMLQQLAKDHINPDEFGGPNIPPGSVPISHLPGGVLQIDTLANANTLKQCEPGEMPPELTHLIHQYG</sequence>